<dbReference type="InterPro" id="IPR011009">
    <property type="entry name" value="Kinase-like_dom_sf"/>
</dbReference>
<dbReference type="PANTHER" id="PTHR21310">
    <property type="entry name" value="AMINOGLYCOSIDE PHOSPHOTRANSFERASE-RELATED-RELATED"/>
    <property type="match status" value="1"/>
</dbReference>
<dbReference type="Gene3D" id="3.30.200.20">
    <property type="entry name" value="Phosphorylase Kinase, domain 1"/>
    <property type="match status" value="1"/>
</dbReference>
<protein>
    <recommendedName>
        <fullName evidence="3">Aminoglycoside phosphotransferase domain-containing protein</fullName>
    </recommendedName>
</protein>
<dbReference type="OrthoDB" id="5327538at2759"/>
<proteinExistence type="predicted"/>
<organism evidence="1 2">
    <name type="scientific">Amorphotheca resinae ATCC 22711</name>
    <dbReference type="NCBI Taxonomy" id="857342"/>
    <lineage>
        <taxon>Eukaryota</taxon>
        <taxon>Fungi</taxon>
        <taxon>Dikarya</taxon>
        <taxon>Ascomycota</taxon>
        <taxon>Pezizomycotina</taxon>
        <taxon>Leotiomycetes</taxon>
        <taxon>Helotiales</taxon>
        <taxon>Amorphothecaceae</taxon>
        <taxon>Amorphotheca</taxon>
    </lineage>
</organism>
<name>A0A2T3APR7_AMORE</name>
<evidence type="ECO:0008006" key="3">
    <source>
        <dbReference type="Google" id="ProtNLM"/>
    </source>
</evidence>
<evidence type="ECO:0000313" key="1">
    <source>
        <dbReference type="EMBL" id="PSS06996.1"/>
    </source>
</evidence>
<dbReference type="Proteomes" id="UP000241818">
    <property type="component" value="Unassembled WGS sequence"/>
</dbReference>
<dbReference type="EMBL" id="KZ679019">
    <property type="protein sequence ID" value="PSS06996.1"/>
    <property type="molecule type" value="Genomic_DNA"/>
</dbReference>
<evidence type="ECO:0000313" key="2">
    <source>
        <dbReference type="Proteomes" id="UP000241818"/>
    </source>
</evidence>
<dbReference type="SUPFAM" id="SSF56112">
    <property type="entry name" value="Protein kinase-like (PK-like)"/>
    <property type="match status" value="1"/>
</dbReference>
<gene>
    <name evidence="1" type="ORF">M430DRAFT_54286</name>
</gene>
<accession>A0A2T3APR7</accession>
<dbReference type="GeneID" id="36576536"/>
<dbReference type="InParanoid" id="A0A2T3APR7"/>
<dbReference type="InterPro" id="IPR051678">
    <property type="entry name" value="AGP_Transferase"/>
</dbReference>
<dbReference type="AlphaFoldDB" id="A0A2T3APR7"/>
<reference evidence="1 2" key="1">
    <citation type="journal article" date="2018" name="New Phytol.">
        <title>Comparative genomics and transcriptomics depict ericoid mycorrhizal fungi as versatile saprotrophs and plant mutualists.</title>
        <authorList>
            <person name="Martino E."/>
            <person name="Morin E."/>
            <person name="Grelet G.A."/>
            <person name="Kuo A."/>
            <person name="Kohler A."/>
            <person name="Daghino S."/>
            <person name="Barry K.W."/>
            <person name="Cichocki N."/>
            <person name="Clum A."/>
            <person name="Dockter R.B."/>
            <person name="Hainaut M."/>
            <person name="Kuo R.C."/>
            <person name="LaButti K."/>
            <person name="Lindahl B.D."/>
            <person name="Lindquist E.A."/>
            <person name="Lipzen A."/>
            <person name="Khouja H.R."/>
            <person name="Magnuson J."/>
            <person name="Murat C."/>
            <person name="Ohm R.A."/>
            <person name="Singer S.W."/>
            <person name="Spatafora J.W."/>
            <person name="Wang M."/>
            <person name="Veneault-Fourrey C."/>
            <person name="Henrissat B."/>
            <person name="Grigoriev I.V."/>
            <person name="Martin F.M."/>
            <person name="Perotto S."/>
        </authorList>
    </citation>
    <scope>NUCLEOTIDE SEQUENCE [LARGE SCALE GENOMIC DNA]</scope>
    <source>
        <strain evidence="1 2">ATCC 22711</strain>
    </source>
</reference>
<dbReference type="PANTHER" id="PTHR21310:SF15">
    <property type="entry name" value="AMINOGLYCOSIDE PHOSPHOTRANSFERASE DOMAIN-CONTAINING PROTEIN"/>
    <property type="match status" value="1"/>
</dbReference>
<dbReference type="RefSeq" id="XP_024716652.1">
    <property type="nucleotide sequence ID" value="XM_024868455.1"/>
</dbReference>
<keyword evidence="2" id="KW-1185">Reference proteome</keyword>
<dbReference type="STRING" id="857342.A0A2T3APR7"/>
<sequence>MSTKTEIFLYAKFDLSALLSLAGKLRNTPCSCDLSQQPKSGSLNWAIFLSFEDGVEWVFRSPRESHDISPQTIAELLESEVATMKYIKLNSSIPVPDVFDYSSSGSNTIGIPFILMGKAPGFPLSDFAWDACPEGMITSRKPRPCLKRANKEKIMWQLGDIISQLLKLRFQKIGSLFEENGQYVVRKCLSPALIWHERDSLDDDVPRGPFQHDHEYYEALLSAFLLHVKELPLEQHIFFAPIPGLEEFETFLKHRSAVCRWNDFVTVGSKIDSSKNRLDYCTAGHFLQKMIPSISQRSFTTLGDLNGNPLGHPDLSTSNIFVDDDFNITCIIDWAFSSTVPISTLLTTPSLPHPRDKVDNTLVPTFRASFTHHFFQGNDIKLDPAFWESTRRAWLFTRLVTLDGRQDYHYFTELYASVYKPEDDVNIPELFKCVQKQEEFIKLASTLAEDDRPASKIKRDEEEYFRYSDPGNEAIARKLTMVMGLSKGFVADKRLWKWIDEAMIASIL</sequence>